<dbReference type="Proteomes" id="UP000239388">
    <property type="component" value="Unassembled WGS sequence"/>
</dbReference>
<dbReference type="OrthoDB" id="291789at2"/>
<comment type="caution">
    <text evidence="2">The sequence shown here is derived from an EMBL/GenBank/DDBJ whole genome shotgun (WGS) entry which is preliminary data.</text>
</comment>
<proteinExistence type="predicted"/>
<accession>A0A2S8FP49</accession>
<dbReference type="RefSeq" id="WP_105355783.1">
    <property type="nucleotide sequence ID" value="NZ_PUIB01000017.1"/>
</dbReference>
<dbReference type="AlphaFoldDB" id="A0A2S8FP49"/>
<feature type="chain" id="PRO_5015447799" description="DUF885 domain-containing protein" evidence="1">
    <location>
        <begin position="24"/>
        <end position="215"/>
    </location>
</feature>
<dbReference type="PROSITE" id="PS51257">
    <property type="entry name" value="PROKAR_LIPOPROTEIN"/>
    <property type="match status" value="1"/>
</dbReference>
<feature type="signal peptide" evidence="1">
    <location>
        <begin position="1"/>
        <end position="23"/>
    </location>
</feature>
<keyword evidence="1" id="KW-0732">Signal</keyword>
<name>A0A2S8FP49_9BACT</name>
<evidence type="ECO:0008006" key="4">
    <source>
        <dbReference type="Google" id="ProtNLM"/>
    </source>
</evidence>
<protein>
    <recommendedName>
        <fullName evidence="4">DUF885 domain-containing protein</fullName>
    </recommendedName>
</protein>
<gene>
    <name evidence="2" type="ORF">C5Y98_17050</name>
</gene>
<evidence type="ECO:0000313" key="2">
    <source>
        <dbReference type="EMBL" id="PQO33927.1"/>
    </source>
</evidence>
<sequence length="215" mass="24466">MVPRTLLAALVMPLLVSSCYAQYYGGPYGYGYGYSSTAAEGAAHGLADVVRSAGSYNLDTSRAMVNVEDARKAYIQNRELAQETWFDMRRRNDAYRAEKRGPAPTSEQIFRINAQRAPSRLNDDQIDPVTGELHWPLLLTSAIYDPYRKVIDKGFEVRAQQGSFKSFDKQQSLVKAVDTMYDVLKKRIRDYEPQQYVDANRFMEALSYDVRFPSS</sequence>
<evidence type="ECO:0000313" key="3">
    <source>
        <dbReference type="Proteomes" id="UP000239388"/>
    </source>
</evidence>
<reference evidence="2 3" key="1">
    <citation type="submission" date="2018-02" db="EMBL/GenBank/DDBJ databases">
        <title>Comparative genomes isolates from brazilian mangrove.</title>
        <authorList>
            <person name="Araujo J.E."/>
            <person name="Taketani R.G."/>
            <person name="Silva M.C.P."/>
            <person name="Loureco M.V."/>
            <person name="Andreote F.D."/>
        </authorList>
    </citation>
    <scope>NUCLEOTIDE SEQUENCE [LARGE SCALE GENOMIC DNA]</scope>
    <source>
        <strain evidence="2 3">NAP PRIS-MGV</strain>
    </source>
</reference>
<dbReference type="EMBL" id="PUIB01000017">
    <property type="protein sequence ID" value="PQO33927.1"/>
    <property type="molecule type" value="Genomic_DNA"/>
</dbReference>
<organism evidence="2 3">
    <name type="scientific">Blastopirellula marina</name>
    <dbReference type="NCBI Taxonomy" id="124"/>
    <lineage>
        <taxon>Bacteria</taxon>
        <taxon>Pseudomonadati</taxon>
        <taxon>Planctomycetota</taxon>
        <taxon>Planctomycetia</taxon>
        <taxon>Pirellulales</taxon>
        <taxon>Pirellulaceae</taxon>
        <taxon>Blastopirellula</taxon>
    </lineage>
</organism>
<evidence type="ECO:0000256" key="1">
    <source>
        <dbReference type="SAM" id="SignalP"/>
    </source>
</evidence>